<feature type="region of interest" description="Disordered" evidence="1">
    <location>
        <begin position="163"/>
        <end position="206"/>
    </location>
</feature>
<feature type="compositionally biased region" description="Basic and acidic residues" evidence="1">
    <location>
        <begin position="65"/>
        <end position="77"/>
    </location>
</feature>
<sequence>MVADRLRQCARRALCPARRPARVDPRCARWRQAERGGARPRLLARHRRHPDRRRARACQQPGARQADRDAAPHTALERRRHRAGAPRERRVPVASRRPGREALRPGRERRTQRRHQDRGADLDADPRGRGRRRRLCRRRYRRARRAGDHQAWRRLDQRLRPRIEAAGATRAEREARPDRRAVGRHRLRRPPRTPLRTAQGADPRRPDLAIAAKLIPSFPPDRHPSERWDLPVRAAAPAHEYPGFRRDDGPGGAC</sequence>
<feature type="compositionally biased region" description="Basic and acidic residues" evidence="1">
    <location>
        <begin position="98"/>
        <end position="109"/>
    </location>
</feature>
<accession>A0A5E8AIX8</accession>
<dbReference type="EMBL" id="CABVLI010000048">
    <property type="protein sequence ID" value="VVT31019.1"/>
    <property type="molecule type" value="Genomic_DNA"/>
</dbReference>
<evidence type="ECO:0000256" key="1">
    <source>
        <dbReference type="SAM" id="MobiDB-lite"/>
    </source>
</evidence>
<evidence type="ECO:0000313" key="3">
    <source>
        <dbReference type="Proteomes" id="UP000326857"/>
    </source>
</evidence>
<feature type="compositionally biased region" description="Basic residues" evidence="1">
    <location>
        <begin position="182"/>
        <end position="191"/>
    </location>
</feature>
<organism evidence="2 3">
    <name type="scientific">Sphingomonas aurantiaca</name>
    <dbReference type="NCBI Taxonomy" id="185949"/>
    <lineage>
        <taxon>Bacteria</taxon>
        <taxon>Pseudomonadati</taxon>
        <taxon>Pseudomonadota</taxon>
        <taxon>Alphaproteobacteria</taxon>
        <taxon>Sphingomonadales</taxon>
        <taxon>Sphingomonadaceae</taxon>
        <taxon>Sphingomonas</taxon>
    </lineage>
</organism>
<feature type="compositionally biased region" description="Basic and acidic residues" evidence="1">
    <location>
        <begin position="170"/>
        <end position="181"/>
    </location>
</feature>
<dbReference type="Proteomes" id="UP000326857">
    <property type="component" value="Unassembled WGS sequence"/>
</dbReference>
<name>A0A5E8AIX8_9SPHN</name>
<dbReference type="AlphaFoldDB" id="A0A5E8AIX8"/>
<reference evidence="2 3" key="1">
    <citation type="submission" date="2019-09" db="EMBL/GenBank/DDBJ databases">
        <authorList>
            <person name="Dittami M. S."/>
        </authorList>
    </citation>
    <scope>NUCLEOTIDE SEQUENCE [LARGE SCALE GENOMIC DNA]</scope>
    <source>
        <strain evidence="2">SPHINGO391</strain>
    </source>
</reference>
<gene>
    <name evidence="2" type="ORF">SPHINGO391_520099</name>
</gene>
<feature type="region of interest" description="Disordered" evidence="1">
    <location>
        <begin position="33"/>
        <end position="135"/>
    </location>
</feature>
<protein>
    <submittedName>
        <fullName evidence="2">Uncharacterized protein</fullName>
    </submittedName>
</protein>
<evidence type="ECO:0000313" key="2">
    <source>
        <dbReference type="EMBL" id="VVT31019.1"/>
    </source>
</evidence>
<proteinExistence type="predicted"/>
<feature type="compositionally biased region" description="Basic residues" evidence="1">
    <location>
        <begin position="42"/>
        <end position="56"/>
    </location>
</feature>
<feature type="compositionally biased region" description="Basic and acidic residues" evidence="1">
    <location>
        <begin position="117"/>
        <end position="128"/>
    </location>
</feature>